<dbReference type="Proteomes" id="UP000625079">
    <property type="component" value="Unassembled WGS sequence"/>
</dbReference>
<reference evidence="2" key="1">
    <citation type="journal article" date="2014" name="Int. J. Syst. Evol. Microbiol.">
        <title>Complete genome sequence of Corynebacterium casei LMG S-19264T (=DSM 44701T), isolated from a smear-ripened cheese.</title>
        <authorList>
            <consortium name="US DOE Joint Genome Institute (JGI-PGF)"/>
            <person name="Walter F."/>
            <person name="Albersmeier A."/>
            <person name="Kalinowski J."/>
            <person name="Ruckert C."/>
        </authorList>
    </citation>
    <scope>NUCLEOTIDE SEQUENCE</scope>
    <source>
        <strain evidence="2">CGMCC 1.15034</strain>
    </source>
</reference>
<feature type="compositionally biased region" description="Polar residues" evidence="1">
    <location>
        <begin position="1"/>
        <end position="11"/>
    </location>
</feature>
<dbReference type="AlphaFoldDB" id="A0AA87W2Y6"/>
<keyword evidence="4" id="KW-1185">Reference proteome</keyword>
<evidence type="ECO:0000313" key="3">
    <source>
        <dbReference type="EMBL" id="QOZ60085.1"/>
    </source>
</evidence>
<reference evidence="3 4" key="2">
    <citation type="submission" date="2018-06" db="EMBL/GenBank/DDBJ databases">
        <title>Comparative genomics of rhizobia nodulating Arachis hypogaea in China.</title>
        <authorList>
            <person name="Li Y."/>
        </authorList>
    </citation>
    <scope>NUCLEOTIDE SEQUENCE [LARGE SCALE GENOMIC DNA]</scope>
    <source>
        <strain evidence="3 4">CCBAU 51658</strain>
    </source>
</reference>
<name>A0AA87W2Y6_9BRAD</name>
<protein>
    <submittedName>
        <fullName evidence="2">Uncharacterized protein</fullName>
    </submittedName>
</protein>
<evidence type="ECO:0000256" key="1">
    <source>
        <dbReference type="SAM" id="MobiDB-lite"/>
    </source>
</evidence>
<sequence length="129" mass="14563">MTESIQLTPSQDAELHQKRDSMCSNPTPGRVREICAQLDIDEARYSDHGCRPPDNLYYLNSAREFCSMSKFQILLRTIRLVGLTNVSGTQRTLEGLFYYLGELIAAQNYSAQPYMPEVLLEGPIACIGR</sequence>
<dbReference type="EMBL" id="BMHC01000003">
    <property type="protein sequence ID" value="GGI23594.1"/>
    <property type="molecule type" value="Genomic_DNA"/>
</dbReference>
<dbReference type="Proteomes" id="UP000593880">
    <property type="component" value="Chromosome"/>
</dbReference>
<dbReference type="RefSeq" id="WP_128965685.1">
    <property type="nucleotide sequence ID" value="NZ_BMHC01000003.1"/>
</dbReference>
<dbReference type="EMBL" id="CP030057">
    <property type="protein sequence ID" value="QOZ60085.1"/>
    <property type="molecule type" value="Genomic_DNA"/>
</dbReference>
<gene>
    <name evidence="2" type="ORF">GCM10010987_25180</name>
    <name evidence="3" type="ORF">XH86_16135</name>
</gene>
<organism evidence="2 5">
    <name type="scientific">Bradyrhizobium guangdongense</name>
    <dbReference type="NCBI Taxonomy" id="1325090"/>
    <lineage>
        <taxon>Bacteria</taxon>
        <taxon>Pseudomonadati</taxon>
        <taxon>Pseudomonadota</taxon>
        <taxon>Alphaproteobacteria</taxon>
        <taxon>Hyphomicrobiales</taxon>
        <taxon>Nitrobacteraceae</taxon>
        <taxon>Bradyrhizobium</taxon>
    </lineage>
</organism>
<evidence type="ECO:0000313" key="4">
    <source>
        <dbReference type="Proteomes" id="UP000593880"/>
    </source>
</evidence>
<accession>A0AA87W2Y6</accession>
<evidence type="ECO:0000313" key="2">
    <source>
        <dbReference type="EMBL" id="GGI23594.1"/>
    </source>
</evidence>
<feature type="region of interest" description="Disordered" evidence="1">
    <location>
        <begin position="1"/>
        <end position="25"/>
    </location>
</feature>
<reference evidence="2" key="3">
    <citation type="submission" date="2022-12" db="EMBL/GenBank/DDBJ databases">
        <authorList>
            <person name="Sun Q."/>
            <person name="Zhou Y."/>
        </authorList>
    </citation>
    <scope>NUCLEOTIDE SEQUENCE</scope>
    <source>
        <strain evidence="2">CGMCC 1.15034</strain>
    </source>
</reference>
<evidence type="ECO:0000313" key="5">
    <source>
        <dbReference type="Proteomes" id="UP000625079"/>
    </source>
</evidence>
<proteinExistence type="predicted"/>